<sequence>MSLISELNLKIDDFVDHGRSKHIETKFHFLRDQVSKGTIRLKHYRTDLQLADIMTKALKANRFKLLRNMLGGAYLI</sequence>
<dbReference type="Proteomes" id="UP000075243">
    <property type="component" value="Unassembled WGS sequence"/>
</dbReference>
<gene>
    <name evidence="1" type="ORF">KK1_028392</name>
</gene>
<organism evidence="1 2">
    <name type="scientific">Cajanus cajan</name>
    <name type="common">Pigeon pea</name>
    <name type="synonym">Cajanus indicus</name>
    <dbReference type="NCBI Taxonomy" id="3821"/>
    <lineage>
        <taxon>Eukaryota</taxon>
        <taxon>Viridiplantae</taxon>
        <taxon>Streptophyta</taxon>
        <taxon>Embryophyta</taxon>
        <taxon>Tracheophyta</taxon>
        <taxon>Spermatophyta</taxon>
        <taxon>Magnoliopsida</taxon>
        <taxon>eudicotyledons</taxon>
        <taxon>Gunneridae</taxon>
        <taxon>Pentapetalae</taxon>
        <taxon>rosids</taxon>
        <taxon>fabids</taxon>
        <taxon>Fabales</taxon>
        <taxon>Fabaceae</taxon>
        <taxon>Papilionoideae</taxon>
        <taxon>50 kb inversion clade</taxon>
        <taxon>NPAAA clade</taxon>
        <taxon>indigoferoid/millettioid clade</taxon>
        <taxon>Phaseoleae</taxon>
        <taxon>Cajanus</taxon>
    </lineage>
</organism>
<name>A0A151S518_CAJCA</name>
<dbReference type="EMBL" id="KQ483467">
    <property type="protein sequence ID" value="KYP49892.1"/>
    <property type="molecule type" value="Genomic_DNA"/>
</dbReference>
<reference evidence="1" key="1">
    <citation type="journal article" date="2012" name="Nat. Biotechnol.">
        <title>Draft genome sequence of pigeonpea (Cajanus cajan), an orphan legume crop of resource-poor farmers.</title>
        <authorList>
            <person name="Varshney R.K."/>
            <person name="Chen W."/>
            <person name="Li Y."/>
            <person name="Bharti A.K."/>
            <person name="Saxena R.K."/>
            <person name="Schlueter J.A."/>
            <person name="Donoghue M.T."/>
            <person name="Azam S."/>
            <person name="Fan G."/>
            <person name="Whaley A.M."/>
            <person name="Farmer A.D."/>
            <person name="Sheridan J."/>
            <person name="Iwata A."/>
            <person name="Tuteja R."/>
            <person name="Penmetsa R.V."/>
            <person name="Wu W."/>
            <person name="Upadhyaya H.D."/>
            <person name="Yang S.P."/>
            <person name="Shah T."/>
            <person name="Saxena K.B."/>
            <person name="Michael T."/>
            <person name="McCombie W.R."/>
            <person name="Yang B."/>
            <person name="Zhang G."/>
            <person name="Yang H."/>
            <person name="Wang J."/>
            <person name="Spillane C."/>
            <person name="Cook D.R."/>
            <person name="May G.D."/>
            <person name="Xu X."/>
            <person name="Jackson S.A."/>
        </authorList>
    </citation>
    <scope>NUCLEOTIDE SEQUENCE [LARGE SCALE GENOMIC DNA]</scope>
</reference>
<evidence type="ECO:0000313" key="2">
    <source>
        <dbReference type="Proteomes" id="UP000075243"/>
    </source>
</evidence>
<dbReference type="STRING" id="3821.A0A151S518"/>
<dbReference type="CDD" id="cd09272">
    <property type="entry name" value="RNase_HI_RT_Ty1"/>
    <property type="match status" value="1"/>
</dbReference>
<accession>A0A151S518</accession>
<keyword evidence="2" id="KW-1185">Reference proteome</keyword>
<dbReference type="AlphaFoldDB" id="A0A151S518"/>
<protein>
    <submittedName>
        <fullName evidence="1">Copia protein</fullName>
    </submittedName>
</protein>
<evidence type="ECO:0000313" key="1">
    <source>
        <dbReference type="EMBL" id="KYP49892.1"/>
    </source>
</evidence>
<proteinExistence type="predicted"/>
<dbReference type="Gramene" id="C.cajan_27020.t">
    <property type="protein sequence ID" value="C.cajan_27020.t.cds1"/>
    <property type="gene ID" value="C.cajan_27020"/>
</dbReference>